<dbReference type="PANTHER" id="PTHR13802">
    <property type="entry name" value="MUCIN 4-RELATED"/>
    <property type="match status" value="1"/>
</dbReference>
<dbReference type="Pfam" id="PF00094">
    <property type="entry name" value="VWD"/>
    <property type="match status" value="1"/>
</dbReference>
<evidence type="ECO:0000259" key="2">
    <source>
        <dbReference type="PROSITE" id="PS51233"/>
    </source>
</evidence>
<proteinExistence type="predicted"/>
<organism evidence="3 4">
    <name type="scientific">Larkinella humicola</name>
    <dbReference type="NCBI Taxonomy" id="2607654"/>
    <lineage>
        <taxon>Bacteria</taxon>
        <taxon>Pseudomonadati</taxon>
        <taxon>Bacteroidota</taxon>
        <taxon>Cytophagia</taxon>
        <taxon>Cytophagales</taxon>
        <taxon>Spirosomataceae</taxon>
        <taxon>Larkinella</taxon>
    </lineage>
</organism>
<keyword evidence="4" id="KW-1185">Reference proteome</keyword>
<accession>A0A5N1JJB7</accession>
<protein>
    <recommendedName>
        <fullName evidence="2">VWFD domain-containing protein</fullName>
    </recommendedName>
</protein>
<sequence>MDLTCQKKTGRMGFRHGLGAVVLFLLLLPQSCKQKDSDPAATSDGPKEIRYHQLIIECTEAATQNKGVAILDFRFDVYANQEVAGFMSAQYLAYKTTRFTTIDAAIQTAQADIAAKTAEVKSFGTMTDFMVSRLAKVADYNTTKSNLSENAIWGILANEETVLADLHRKSGLFGLDEFLVALLATPARAQTLGRNQGVNYHSAYYYSPPPQPGSPLPEYRFVNPVPQAQMPSNAAPVQRNSRGETPAEQAAREEAARAAAQAGRTNRGPRSVSDAFNGIFDRLGDALGNAAAAAGRAMGDPHVVTHDGLDYGFQAVGEFVATKGAMIEIQARQEDAYKTNRATVTTGVAARIGTDEICFLVNPASLEAPRLFVNKKETALSSFTLLTLANGNQLRVAAKEKLVFMNAQGEGVTIRWNTPYLDYAVLLGDARKGNVTGLMGNFDGDDQNDFKLANGTAIERSFPTIHTTFADSWRITGPTSLFVYENGKNTDSYTDRAFPKTYPAIDPEKYKWAEGMCLAAGVSRQPELGHCIFDVAMTGDERLVRSAVLGQQEFQAGADVRVFTNLKLDLKEGQSNDPQTRNVLDLDNGTFYRFADGAKVAYEIDVVFDYYSGPWFAGPRAVQNCGVSCGAYTIWPLMEQQKWPFFANTFLRYTIIPANQWETFSDAASLRKAWTFDAGADEKTELVKGLTDLNTSTPLTPYLWSFRTQQGKKGLIRFTQGQVNKAGGTASFTFDVKIER</sequence>
<dbReference type="EMBL" id="VTWS01000001">
    <property type="protein sequence ID" value="KAA9356540.1"/>
    <property type="molecule type" value="Genomic_DNA"/>
</dbReference>
<dbReference type="InterPro" id="IPR051495">
    <property type="entry name" value="Epithelial_Barrier/Signaling"/>
</dbReference>
<dbReference type="AlphaFoldDB" id="A0A5N1JJB7"/>
<reference evidence="3 4" key="1">
    <citation type="submission" date="2019-09" db="EMBL/GenBank/DDBJ databases">
        <title>Genome Sequence of Larkinella sp MA1.</title>
        <authorList>
            <person name="Srinivasan S."/>
        </authorList>
    </citation>
    <scope>NUCLEOTIDE SEQUENCE [LARGE SCALE GENOMIC DNA]</scope>
    <source>
        <strain evidence="3 4">MA1</strain>
    </source>
</reference>
<dbReference type="PANTHER" id="PTHR13802:SF65">
    <property type="entry name" value="NIDOGEN"/>
    <property type="match status" value="1"/>
</dbReference>
<dbReference type="PROSITE" id="PS51233">
    <property type="entry name" value="VWFD"/>
    <property type="match status" value="1"/>
</dbReference>
<feature type="domain" description="VWFD" evidence="2">
    <location>
        <begin position="293"/>
        <end position="481"/>
    </location>
</feature>
<dbReference type="Proteomes" id="UP000326344">
    <property type="component" value="Unassembled WGS sequence"/>
</dbReference>
<name>A0A5N1JJB7_9BACT</name>
<gene>
    <name evidence="3" type="ORF">F0P93_01965</name>
</gene>
<feature type="region of interest" description="Disordered" evidence="1">
    <location>
        <begin position="227"/>
        <end position="271"/>
    </location>
</feature>
<evidence type="ECO:0000313" key="3">
    <source>
        <dbReference type="EMBL" id="KAA9356540.1"/>
    </source>
</evidence>
<evidence type="ECO:0000313" key="4">
    <source>
        <dbReference type="Proteomes" id="UP000326344"/>
    </source>
</evidence>
<evidence type="ECO:0000256" key="1">
    <source>
        <dbReference type="SAM" id="MobiDB-lite"/>
    </source>
</evidence>
<dbReference type="InterPro" id="IPR001846">
    <property type="entry name" value="VWF_type-D"/>
</dbReference>
<comment type="caution">
    <text evidence="3">The sequence shown here is derived from an EMBL/GenBank/DDBJ whole genome shotgun (WGS) entry which is preliminary data.</text>
</comment>